<dbReference type="Gene3D" id="3.20.20.100">
    <property type="entry name" value="NADP-dependent oxidoreductase domain"/>
    <property type="match status" value="1"/>
</dbReference>
<evidence type="ECO:0000259" key="1">
    <source>
        <dbReference type="Pfam" id="PF00248"/>
    </source>
</evidence>
<dbReference type="EMBL" id="JBDXSU010000003">
    <property type="protein sequence ID" value="MFB5189664.1"/>
    <property type="molecule type" value="Genomic_DNA"/>
</dbReference>
<proteinExistence type="predicted"/>
<reference evidence="2 3" key="1">
    <citation type="journal article" date="2024" name="Int. J. Mol. Sci.">
        <title>Exploration of Alicyclobacillus spp. Genome in Search of Antibiotic Resistance.</title>
        <authorList>
            <person name="Bucka-Kolendo J."/>
            <person name="Kiousi D.E."/>
            <person name="Dekowska A."/>
            <person name="Mikolajczuk-Szczyrba A."/>
            <person name="Karadedos D.M."/>
            <person name="Michael P."/>
            <person name="Galanis A."/>
            <person name="Sokolowska B."/>
        </authorList>
    </citation>
    <scope>NUCLEOTIDE SEQUENCE [LARGE SCALE GENOMIC DNA]</scope>
    <source>
        <strain evidence="2 3">KKP 3000</strain>
    </source>
</reference>
<comment type="caution">
    <text evidence="2">The sequence shown here is derived from an EMBL/GenBank/DDBJ whole genome shotgun (WGS) entry which is preliminary data.</text>
</comment>
<evidence type="ECO:0000313" key="2">
    <source>
        <dbReference type="EMBL" id="MFB5189664.1"/>
    </source>
</evidence>
<dbReference type="PANTHER" id="PTHR43312:SF1">
    <property type="entry name" value="NADP-DEPENDENT OXIDOREDUCTASE DOMAIN-CONTAINING PROTEIN"/>
    <property type="match status" value="1"/>
</dbReference>
<evidence type="ECO:0000313" key="3">
    <source>
        <dbReference type="Proteomes" id="UP001579974"/>
    </source>
</evidence>
<accession>A0ABV5ABM4</accession>
<gene>
    <name evidence="2" type="ORF">KKP3000_002940</name>
</gene>
<protein>
    <submittedName>
        <fullName evidence="2">Aldo/keto reductase</fullName>
    </submittedName>
</protein>
<dbReference type="InterPro" id="IPR020471">
    <property type="entry name" value="AKR"/>
</dbReference>
<sequence length="297" mass="32730">MEYRGFGQTDMKVSALGFGGSEIGGTEDAKAVDALLGSALDAGLNLIDTAECYGRSEELIGQVVSHRRSDFYLFSKCGHASGLATSDWDVQTLQDSIDRSLKRLRTDYLDLLQLHSCSLETLRQGDVIEVLQRARDAGKVRYIGYSGDNEAALYAVESGVFDSLQTSINVADQSVIDQVLPAARDKGMGVIAKRPIANVAWQYEHTPENSYYVAYWERLKELQYGFTKQSLTEAVSTALRFTLSVPGVTTAIVGTTNPGRWQQNADLVNQGPLDATAYDEIRARWREVAKPDWVGRT</sequence>
<dbReference type="Proteomes" id="UP001579974">
    <property type="component" value="Unassembled WGS sequence"/>
</dbReference>
<dbReference type="InterPro" id="IPR053135">
    <property type="entry name" value="AKR2_Oxidoreductase"/>
</dbReference>
<name>A0ABV5ABM4_9BACL</name>
<dbReference type="CDD" id="cd19095">
    <property type="entry name" value="AKR_PA4992-like"/>
    <property type="match status" value="1"/>
</dbReference>
<feature type="domain" description="NADP-dependent oxidoreductase" evidence="1">
    <location>
        <begin position="16"/>
        <end position="283"/>
    </location>
</feature>
<dbReference type="InterPro" id="IPR036812">
    <property type="entry name" value="NAD(P)_OxRdtase_dom_sf"/>
</dbReference>
<dbReference type="PANTHER" id="PTHR43312">
    <property type="entry name" value="D-THREO-ALDOSE 1-DEHYDROGENASE"/>
    <property type="match status" value="1"/>
</dbReference>
<dbReference type="Pfam" id="PF00248">
    <property type="entry name" value="Aldo_ket_red"/>
    <property type="match status" value="1"/>
</dbReference>
<dbReference type="PRINTS" id="PR00069">
    <property type="entry name" value="ALDKETRDTASE"/>
</dbReference>
<organism evidence="2 3">
    <name type="scientific">Alicyclobacillus fastidiosus</name>
    <dbReference type="NCBI Taxonomy" id="392011"/>
    <lineage>
        <taxon>Bacteria</taxon>
        <taxon>Bacillati</taxon>
        <taxon>Bacillota</taxon>
        <taxon>Bacilli</taxon>
        <taxon>Bacillales</taxon>
        <taxon>Alicyclobacillaceae</taxon>
        <taxon>Alicyclobacillus</taxon>
    </lineage>
</organism>
<keyword evidence="3" id="KW-1185">Reference proteome</keyword>
<dbReference type="SUPFAM" id="SSF51430">
    <property type="entry name" value="NAD(P)-linked oxidoreductase"/>
    <property type="match status" value="1"/>
</dbReference>
<dbReference type="InterPro" id="IPR023210">
    <property type="entry name" value="NADP_OxRdtase_dom"/>
</dbReference>
<dbReference type="RefSeq" id="WP_275475287.1">
    <property type="nucleotide sequence ID" value="NZ_CP162940.1"/>
</dbReference>